<evidence type="ECO:0000256" key="5">
    <source>
        <dbReference type="SAM" id="MobiDB-lite"/>
    </source>
</evidence>
<evidence type="ECO:0000256" key="2">
    <source>
        <dbReference type="ARBA" id="ARBA00022692"/>
    </source>
</evidence>
<proteinExistence type="predicted"/>
<dbReference type="PANTHER" id="PTHR30483:SF6">
    <property type="entry name" value="PERIPLASMIC BINDING PROTEIN OF ABC TRANSPORTER FOR NATURAL AMINO ACIDS"/>
    <property type="match status" value="1"/>
</dbReference>
<feature type="region of interest" description="Disordered" evidence="5">
    <location>
        <begin position="1"/>
        <end position="41"/>
    </location>
</feature>
<organism evidence="7 8">
    <name type="scientific">Melipona bicolor</name>
    <dbReference type="NCBI Taxonomy" id="60889"/>
    <lineage>
        <taxon>Eukaryota</taxon>
        <taxon>Metazoa</taxon>
        <taxon>Ecdysozoa</taxon>
        <taxon>Arthropoda</taxon>
        <taxon>Hexapoda</taxon>
        <taxon>Insecta</taxon>
        <taxon>Pterygota</taxon>
        <taxon>Neoptera</taxon>
        <taxon>Endopterygota</taxon>
        <taxon>Hymenoptera</taxon>
        <taxon>Apocrita</taxon>
        <taxon>Aculeata</taxon>
        <taxon>Apoidea</taxon>
        <taxon>Anthophila</taxon>
        <taxon>Apidae</taxon>
        <taxon>Melipona</taxon>
    </lineage>
</organism>
<dbReference type="Proteomes" id="UP001177670">
    <property type="component" value="Unassembled WGS sequence"/>
</dbReference>
<evidence type="ECO:0000313" key="7">
    <source>
        <dbReference type="EMBL" id="KAK1134111.1"/>
    </source>
</evidence>
<dbReference type="PANTHER" id="PTHR30483">
    <property type="entry name" value="LEUCINE-SPECIFIC-BINDING PROTEIN"/>
    <property type="match status" value="1"/>
</dbReference>
<keyword evidence="4" id="KW-0472">Membrane</keyword>
<dbReference type="Gene3D" id="3.40.50.2300">
    <property type="match status" value="1"/>
</dbReference>
<evidence type="ECO:0000256" key="4">
    <source>
        <dbReference type="ARBA" id="ARBA00023136"/>
    </source>
</evidence>
<dbReference type="InterPro" id="IPR051010">
    <property type="entry name" value="BCAA_transport"/>
</dbReference>
<dbReference type="InterPro" id="IPR028082">
    <property type="entry name" value="Peripla_BP_I"/>
</dbReference>
<name>A0AA40GB88_9HYME</name>
<gene>
    <name evidence="7" type="ORF">K0M31_011893</name>
</gene>
<comment type="subcellular location">
    <subcellularLocation>
        <location evidence="1">Membrane</location>
    </subcellularLocation>
</comment>
<keyword evidence="2" id="KW-0812">Transmembrane</keyword>
<comment type="caution">
    <text evidence="7">The sequence shown here is derived from an EMBL/GenBank/DDBJ whole genome shotgun (WGS) entry which is preliminary data.</text>
</comment>
<dbReference type="GO" id="GO:0016020">
    <property type="term" value="C:membrane"/>
    <property type="evidence" value="ECO:0007669"/>
    <property type="project" value="UniProtKB-SubCell"/>
</dbReference>
<evidence type="ECO:0000256" key="3">
    <source>
        <dbReference type="ARBA" id="ARBA00022989"/>
    </source>
</evidence>
<reference evidence="7" key="1">
    <citation type="submission" date="2021-10" db="EMBL/GenBank/DDBJ databases">
        <title>Melipona bicolor Genome sequencing and assembly.</title>
        <authorList>
            <person name="Araujo N.S."/>
            <person name="Arias M.C."/>
        </authorList>
    </citation>
    <scope>NUCLEOTIDE SEQUENCE</scope>
    <source>
        <strain evidence="7">USP_2M_L1-L4_2017</strain>
        <tissue evidence="7">Whole body</tissue>
    </source>
</reference>
<dbReference type="EMBL" id="JAHYIQ010000003">
    <property type="protein sequence ID" value="KAK1134111.1"/>
    <property type="molecule type" value="Genomic_DNA"/>
</dbReference>
<dbReference type="AlphaFoldDB" id="A0AA40GB88"/>
<feature type="domain" description="Receptor ligand binding region" evidence="6">
    <location>
        <begin position="121"/>
        <end position="199"/>
    </location>
</feature>
<dbReference type="InterPro" id="IPR001828">
    <property type="entry name" value="ANF_lig-bd_rcpt"/>
</dbReference>
<keyword evidence="3" id="KW-1133">Transmembrane helix</keyword>
<protein>
    <recommendedName>
        <fullName evidence="6">Receptor ligand binding region domain-containing protein</fullName>
    </recommendedName>
</protein>
<evidence type="ECO:0000256" key="1">
    <source>
        <dbReference type="ARBA" id="ARBA00004370"/>
    </source>
</evidence>
<evidence type="ECO:0000313" key="8">
    <source>
        <dbReference type="Proteomes" id="UP001177670"/>
    </source>
</evidence>
<dbReference type="Pfam" id="PF01094">
    <property type="entry name" value="ANF_receptor"/>
    <property type="match status" value="1"/>
</dbReference>
<dbReference type="SUPFAM" id="SSF53822">
    <property type="entry name" value="Periplasmic binding protein-like I"/>
    <property type="match status" value="1"/>
</dbReference>
<evidence type="ECO:0000259" key="6">
    <source>
        <dbReference type="Pfam" id="PF01094"/>
    </source>
</evidence>
<sequence>MRPGPPVQPSRRRPPRRQEVPQERNRRHRLDQPQPLRPRSYGKSSRALLVLLLLASSPLVLGLAEPPGLPGAEWQQAFSRYIYPRATFTRSVQPKKQQNLTIGYLTAIKGGLKDRQGLAISGAFTMALDEINSDPNILPDVKLIMRWSDTRGETVEATDAMIDMICSGVAAFFGPEGSCYVEAIVAQSRNIPMISYVSTFNAI</sequence>
<accession>A0AA40GB88</accession>
<keyword evidence="8" id="KW-1185">Reference proteome</keyword>